<dbReference type="InterPro" id="IPR030394">
    <property type="entry name" value="G_HFLX_dom"/>
</dbReference>
<dbReference type="GO" id="GO:0005525">
    <property type="term" value="F:GTP binding"/>
    <property type="evidence" value="ECO:0007669"/>
    <property type="project" value="UniProtKB-KW"/>
</dbReference>
<protein>
    <submittedName>
        <fullName evidence="8">GTPase HflX</fullName>
    </submittedName>
</protein>
<reference evidence="8" key="1">
    <citation type="submission" date="2013-08" db="EMBL/GenBank/DDBJ databases">
        <authorList>
            <person name="Mendez C."/>
            <person name="Richter M."/>
            <person name="Ferrer M."/>
            <person name="Sanchez J."/>
        </authorList>
    </citation>
    <scope>NUCLEOTIDE SEQUENCE</scope>
</reference>
<dbReference type="GO" id="GO:0005737">
    <property type="term" value="C:cytoplasm"/>
    <property type="evidence" value="ECO:0007669"/>
    <property type="project" value="UniProtKB-SubCell"/>
</dbReference>
<dbReference type="PIRSF" id="PIRSF006809">
    <property type="entry name" value="GTP-binding_hflX_prd"/>
    <property type="match status" value="1"/>
</dbReference>
<evidence type="ECO:0000256" key="6">
    <source>
        <dbReference type="ARBA" id="ARBA00023134"/>
    </source>
</evidence>
<evidence type="ECO:0000256" key="1">
    <source>
        <dbReference type="ARBA" id="ARBA00004496"/>
    </source>
</evidence>
<dbReference type="Gene3D" id="3.40.50.300">
    <property type="entry name" value="P-loop containing nucleotide triphosphate hydrolases"/>
    <property type="match status" value="1"/>
</dbReference>
<keyword evidence="2" id="KW-0963">Cytoplasm</keyword>
<dbReference type="GO" id="GO:0046872">
    <property type="term" value="F:metal ion binding"/>
    <property type="evidence" value="ECO:0007669"/>
    <property type="project" value="UniProtKB-KW"/>
</dbReference>
<dbReference type="GO" id="GO:0043022">
    <property type="term" value="F:ribosome binding"/>
    <property type="evidence" value="ECO:0007669"/>
    <property type="project" value="TreeGrafter"/>
</dbReference>
<dbReference type="Pfam" id="PF16360">
    <property type="entry name" value="GTP-bdg_M"/>
    <property type="match status" value="1"/>
</dbReference>
<proteinExistence type="inferred from homology"/>
<evidence type="ECO:0000313" key="8">
    <source>
        <dbReference type="EMBL" id="EQD52729.1"/>
    </source>
</evidence>
<dbReference type="Gene3D" id="6.10.250.2860">
    <property type="match status" value="1"/>
</dbReference>
<evidence type="ECO:0000256" key="5">
    <source>
        <dbReference type="ARBA" id="ARBA00022842"/>
    </source>
</evidence>
<gene>
    <name evidence="8" type="ORF">B1B_10605</name>
</gene>
<dbReference type="EMBL" id="AUZY01006912">
    <property type="protein sequence ID" value="EQD52729.1"/>
    <property type="molecule type" value="Genomic_DNA"/>
</dbReference>
<keyword evidence="6" id="KW-0342">GTP-binding</keyword>
<comment type="subcellular location">
    <subcellularLocation>
        <location evidence="1">Cytoplasm</location>
    </subcellularLocation>
</comment>
<dbReference type="Pfam" id="PF01926">
    <property type="entry name" value="MMR_HSR1"/>
    <property type="match status" value="1"/>
</dbReference>
<evidence type="ECO:0000259" key="7">
    <source>
        <dbReference type="PROSITE" id="PS51705"/>
    </source>
</evidence>
<keyword evidence="5" id="KW-0460">Magnesium</keyword>
<sequence length="437" mass="48603">MRPRGAILVHMEQRHTEWDGPSRLEELLELARAGGYESMGLVSGRRQVPTPSHFLGSGKVEELAARVQETGCQTVVVNHSLTSVQARNLNQATGAAILDRTGLILEIFSERAKSYEGKLQVELARLRYAAGRLVRGWSHLERQKGGIGLRGPGETQLETDRRLIAKRVSNLEGRLRSFEKHRAIERRSRAGAPLVALVGYTNVGKSTLFREWTGAPTEVADQLFATLDPTWRQLRLPFGTQGILVDTVGFIRDLPHELVAAFRATLSETRLADLILHVVDASAPGYRSQIDVVNQVLQEIGAGLIPRIEVMNKIDRLGRSPELERGPDGMPERVWISADQRRGFDLLGEATLAYLKRSAVWGSVLIEDSEGAFRAALYAFGAVRSEHRLETGRTEMTLCLTPADWTRLTHRFHVAPERWQAWRAPQPVRAYPVAAGG</sequence>
<dbReference type="NCBIfam" id="TIGR03156">
    <property type="entry name" value="GTP_HflX"/>
    <property type="match status" value="1"/>
</dbReference>
<dbReference type="PROSITE" id="PS51705">
    <property type="entry name" value="G_HFLX"/>
    <property type="match status" value="1"/>
</dbReference>
<evidence type="ECO:0000256" key="2">
    <source>
        <dbReference type="ARBA" id="ARBA00022490"/>
    </source>
</evidence>
<evidence type="ECO:0000256" key="3">
    <source>
        <dbReference type="ARBA" id="ARBA00022723"/>
    </source>
</evidence>
<keyword evidence="3" id="KW-0479">Metal-binding</keyword>
<dbReference type="PANTHER" id="PTHR10229">
    <property type="entry name" value="GTP-BINDING PROTEIN HFLX"/>
    <property type="match status" value="1"/>
</dbReference>
<dbReference type="CDD" id="cd01878">
    <property type="entry name" value="HflX"/>
    <property type="match status" value="1"/>
</dbReference>
<dbReference type="InterPro" id="IPR032305">
    <property type="entry name" value="GTP-bd_M"/>
</dbReference>
<reference evidence="8" key="2">
    <citation type="journal article" date="2014" name="ISME J.">
        <title>Microbial stratification in low pH oxic and suboxic macroscopic growths along an acid mine drainage.</title>
        <authorList>
            <person name="Mendez-Garcia C."/>
            <person name="Mesa V."/>
            <person name="Sprenger R.R."/>
            <person name="Richter M."/>
            <person name="Diez M.S."/>
            <person name="Solano J."/>
            <person name="Bargiela R."/>
            <person name="Golyshina O.V."/>
            <person name="Manteca A."/>
            <person name="Ramos J.L."/>
            <person name="Gallego J.R."/>
            <person name="Llorente I."/>
            <person name="Martins Dos Santos V.A."/>
            <person name="Jensen O.N."/>
            <person name="Pelaez A.I."/>
            <person name="Sanchez J."/>
            <person name="Ferrer M."/>
        </authorList>
    </citation>
    <scope>NUCLEOTIDE SEQUENCE</scope>
</reference>
<accession>T1BHZ2</accession>
<comment type="caution">
    <text evidence="8">The sequence shown here is derived from an EMBL/GenBank/DDBJ whole genome shotgun (WGS) entry which is preliminary data.</text>
</comment>
<evidence type="ECO:0000256" key="4">
    <source>
        <dbReference type="ARBA" id="ARBA00022741"/>
    </source>
</evidence>
<dbReference type="HAMAP" id="MF_00900">
    <property type="entry name" value="GTPase_HflX"/>
    <property type="match status" value="1"/>
</dbReference>
<dbReference type="InterPro" id="IPR016496">
    <property type="entry name" value="GTPase_HflX"/>
</dbReference>
<dbReference type="InterPro" id="IPR025121">
    <property type="entry name" value="GTPase_HflX_N"/>
</dbReference>
<dbReference type="PRINTS" id="PR00326">
    <property type="entry name" value="GTP1OBG"/>
</dbReference>
<dbReference type="FunFam" id="3.40.50.11060:FF:000001">
    <property type="entry name" value="GTPase HflX"/>
    <property type="match status" value="1"/>
</dbReference>
<feature type="domain" description="Hflx-type G" evidence="7">
    <location>
        <begin position="193"/>
        <end position="359"/>
    </location>
</feature>
<dbReference type="Gene3D" id="3.40.50.11060">
    <property type="entry name" value="GTPase HflX, N-terminal domain"/>
    <property type="match status" value="1"/>
</dbReference>
<dbReference type="InterPro" id="IPR027417">
    <property type="entry name" value="P-loop_NTPase"/>
</dbReference>
<dbReference type="InterPro" id="IPR006073">
    <property type="entry name" value="GTP-bd"/>
</dbReference>
<keyword evidence="4" id="KW-0547">Nucleotide-binding</keyword>
<organism evidence="8">
    <name type="scientific">mine drainage metagenome</name>
    <dbReference type="NCBI Taxonomy" id="410659"/>
    <lineage>
        <taxon>unclassified sequences</taxon>
        <taxon>metagenomes</taxon>
        <taxon>ecological metagenomes</taxon>
    </lineage>
</organism>
<dbReference type="SUPFAM" id="SSF52540">
    <property type="entry name" value="P-loop containing nucleoside triphosphate hydrolases"/>
    <property type="match status" value="1"/>
</dbReference>
<name>T1BHZ2_9ZZZZ</name>
<dbReference type="Pfam" id="PF13167">
    <property type="entry name" value="GTP-bdg_N"/>
    <property type="match status" value="1"/>
</dbReference>
<dbReference type="InterPro" id="IPR042108">
    <property type="entry name" value="GTPase_HflX_N_sf"/>
</dbReference>
<dbReference type="AlphaFoldDB" id="T1BHZ2"/>
<dbReference type="PANTHER" id="PTHR10229:SF0">
    <property type="entry name" value="GTP-BINDING PROTEIN 6-RELATED"/>
    <property type="match status" value="1"/>
</dbReference>